<keyword evidence="2" id="KW-0812">Transmembrane</keyword>
<comment type="caution">
    <text evidence="3">The sequence shown here is derived from an EMBL/GenBank/DDBJ whole genome shotgun (WGS) entry which is preliminary data.</text>
</comment>
<sequence length="72" mass="7793">MHNVSALLLLLFPHVFLFCVSWLISSIMLLTPTGKTKKMLSPAIVGPLIARGGYTSSKPTLGPDERATPQKT</sequence>
<reference evidence="3" key="1">
    <citation type="thesis" date="2020" institute="ProQuest LLC" country="789 East Eisenhower Parkway, Ann Arbor, MI, USA">
        <title>Comparative Genomics and Chromosome Evolution.</title>
        <authorList>
            <person name="Mudd A.B."/>
        </authorList>
    </citation>
    <scope>NUCLEOTIDE SEQUENCE</scope>
    <source>
        <strain evidence="3">HN-11 Male</strain>
        <tissue evidence="3">Kidney and liver</tissue>
    </source>
</reference>
<keyword evidence="2" id="KW-0472">Membrane</keyword>
<gene>
    <name evidence="3" type="ORF">GDO78_010350</name>
</gene>
<feature type="transmembrane region" description="Helical" evidence="2">
    <location>
        <begin position="6"/>
        <end position="30"/>
    </location>
</feature>
<dbReference type="Proteomes" id="UP000770717">
    <property type="component" value="Unassembled WGS sequence"/>
</dbReference>
<feature type="compositionally biased region" description="Basic and acidic residues" evidence="1">
    <location>
        <begin position="63"/>
        <end position="72"/>
    </location>
</feature>
<proteinExistence type="predicted"/>
<dbReference type="EMBL" id="WNTK01000006">
    <property type="protein sequence ID" value="KAG9481058.1"/>
    <property type="molecule type" value="Genomic_DNA"/>
</dbReference>
<evidence type="ECO:0000256" key="1">
    <source>
        <dbReference type="SAM" id="MobiDB-lite"/>
    </source>
</evidence>
<keyword evidence="4" id="KW-1185">Reference proteome</keyword>
<dbReference type="AlphaFoldDB" id="A0A8J6F2Z2"/>
<organism evidence="3 4">
    <name type="scientific">Eleutherodactylus coqui</name>
    <name type="common">Puerto Rican coqui</name>
    <dbReference type="NCBI Taxonomy" id="57060"/>
    <lineage>
        <taxon>Eukaryota</taxon>
        <taxon>Metazoa</taxon>
        <taxon>Chordata</taxon>
        <taxon>Craniata</taxon>
        <taxon>Vertebrata</taxon>
        <taxon>Euteleostomi</taxon>
        <taxon>Amphibia</taxon>
        <taxon>Batrachia</taxon>
        <taxon>Anura</taxon>
        <taxon>Neobatrachia</taxon>
        <taxon>Hyloidea</taxon>
        <taxon>Eleutherodactylidae</taxon>
        <taxon>Eleutherodactylinae</taxon>
        <taxon>Eleutherodactylus</taxon>
        <taxon>Eleutherodactylus</taxon>
    </lineage>
</organism>
<protein>
    <submittedName>
        <fullName evidence="3">Uncharacterized protein</fullName>
    </submittedName>
</protein>
<evidence type="ECO:0000313" key="4">
    <source>
        <dbReference type="Proteomes" id="UP000770717"/>
    </source>
</evidence>
<feature type="region of interest" description="Disordered" evidence="1">
    <location>
        <begin position="50"/>
        <end position="72"/>
    </location>
</feature>
<accession>A0A8J6F2Z2</accession>
<evidence type="ECO:0000313" key="3">
    <source>
        <dbReference type="EMBL" id="KAG9481058.1"/>
    </source>
</evidence>
<keyword evidence="2" id="KW-1133">Transmembrane helix</keyword>
<evidence type="ECO:0000256" key="2">
    <source>
        <dbReference type="SAM" id="Phobius"/>
    </source>
</evidence>
<name>A0A8J6F2Z2_ELECQ</name>